<dbReference type="Pfam" id="PF13424">
    <property type="entry name" value="TPR_12"/>
    <property type="match status" value="1"/>
</dbReference>
<dbReference type="GO" id="GO:0005930">
    <property type="term" value="C:axoneme"/>
    <property type="evidence" value="ECO:0007669"/>
    <property type="project" value="UniProtKB-SubCell"/>
</dbReference>
<evidence type="ECO:0000256" key="2">
    <source>
        <dbReference type="ARBA" id="ARBA00022490"/>
    </source>
</evidence>
<keyword evidence="5" id="KW-0206">Cytoskeleton</keyword>
<proteinExistence type="predicted"/>
<dbReference type="OrthoDB" id="10268002at2759"/>
<evidence type="ECO:0000313" key="11">
    <source>
        <dbReference type="Proteomes" id="UP000694621"/>
    </source>
</evidence>
<dbReference type="InterPro" id="IPR040111">
    <property type="entry name" value="ODAD4"/>
</dbReference>
<dbReference type="Proteomes" id="UP000694621">
    <property type="component" value="Unplaced"/>
</dbReference>
<dbReference type="SMART" id="SM00028">
    <property type="entry name" value="TPR"/>
    <property type="match status" value="6"/>
</dbReference>
<evidence type="ECO:0000256" key="9">
    <source>
        <dbReference type="PROSITE-ProRule" id="PRU00339"/>
    </source>
</evidence>
<feature type="repeat" description="TPR" evidence="9">
    <location>
        <begin position="14"/>
        <end position="47"/>
    </location>
</feature>
<feature type="repeat" description="TPR" evidence="9">
    <location>
        <begin position="355"/>
        <end position="388"/>
    </location>
</feature>
<keyword evidence="2" id="KW-0963">Cytoplasm</keyword>
<evidence type="ECO:0000256" key="5">
    <source>
        <dbReference type="ARBA" id="ARBA00023212"/>
    </source>
</evidence>
<feature type="repeat" description="TPR" evidence="9">
    <location>
        <begin position="315"/>
        <end position="348"/>
    </location>
</feature>
<dbReference type="FunFam" id="1.25.40.10:FF:000537">
    <property type="entry name" value="Tetratricopeptide repeat domain 25"/>
    <property type="match status" value="1"/>
</dbReference>
<dbReference type="InterPro" id="IPR011990">
    <property type="entry name" value="TPR-like_helical_dom_sf"/>
</dbReference>
<evidence type="ECO:0000313" key="10">
    <source>
        <dbReference type="Ensembl" id="ENSAMXP00005049150.1"/>
    </source>
</evidence>
<evidence type="ECO:0000256" key="6">
    <source>
        <dbReference type="ARBA" id="ARBA00023273"/>
    </source>
</evidence>
<organism evidence="10 11">
    <name type="scientific">Astyanax mexicanus</name>
    <name type="common">Blind cave fish</name>
    <name type="synonym">Astyanax fasciatus mexicanus</name>
    <dbReference type="NCBI Taxonomy" id="7994"/>
    <lineage>
        <taxon>Eukaryota</taxon>
        <taxon>Metazoa</taxon>
        <taxon>Chordata</taxon>
        <taxon>Craniata</taxon>
        <taxon>Vertebrata</taxon>
        <taxon>Euteleostomi</taxon>
        <taxon>Actinopterygii</taxon>
        <taxon>Neopterygii</taxon>
        <taxon>Teleostei</taxon>
        <taxon>Ostariophysi</taxon>
        <taxon>Characiformes</taxon>
        <taxon>Characoidei</taxon>
        <taxon>Acestrorhamphidae</taxon>
        <taxon>Acestrorhamphinae</taxon>
        <taxon>Astyanax</taxon>
    </lineage>
</organism>
<keyword evidence="6" id="KW-0966">Cell projection</keyword>
<evidence type="ECO:0000256" key="4">
    <source>
        <dbReference type="ARBA" id="ARBA00022803"/>
    </source>
</evidence>
<evidence type="ECO:0000256" key="1">
    <source>
        <dbReference type="ARBA" id="ARBA00004430"/>
    </source>
</evidence>
<dbReference type="PANTHER" id="PTHR23040">
    <property type="match status" value="1"/>
</dbReference>
<dbReference type="Gene3D" id="1.25.40.10">
    <property type="entry name" value="Tetratricopeptide repeat domain"/>
    <property type="match status" value="2"/>
</dbReference>
<keyword evidence="3" id="KW-0677">Repeat</keyword>
<keyword evidence="4 9" id="KW-0802">TPR repeat</keyword>
<dbReference type="AlphaFoldDB" id="A0A8B9LEE1"/>
<evidence type="ECO:0000256" key="8">
    <source>
        <dbReference type="ARBA" id="ARBA00034143"/>
    </source>
</evidence>
<dbReference type="InterPro" id="IPR019734">
    <property type="entry name" value="TPR_rpt"/>
</dbReference>
<name>A0A8B9LEE1_ASTMX</name>
<dbReference type="PROSITE" id="PS50005">
    <property type="entry name" value="TPR"/>
    <property type="match status" value="3"/>
</dbReference>
<accession>A0A8B9LEE1</accession>
<reference evidence="10" key="1">
    <citation type="submission" date="2025-08" db="UniProtKB">
        <authorList>
            <consortium name="Ensembl"/>
        </authorList>
    </citation>
    <scope>IDENTIFICATION</scope>
</reference>
<evidence type="ECO:0000256" key="7">
    <source>
        <dbReference type="ARBA" id="ARBA00034139"/>
    </source>
</evidence>
<dbReference type="SUPFAM" id="SSF48452">
    <property type="entry name" value="TPR-like"/>
    <property type="match status" value="1"/>
</dbReference>
<protein>
    <recommendedName>
        <fullName evidence="7">Outer dynein arm-docking complex subunit 4</fullName>
    </recommendedName>
    <alternativeName>
        <fullName evidence="8">Tetratricopeptide repeat protein 25</fullName>
    </alternativeName>
</protein>
<dbReference type="PANTHER" id="PTHR23040:SF1">
    <property type="entry name" value="OUTER DYNEIN ARM-DOCKING COMPLEX SUBUNIT 4"/>
    <property type="match status" value="1"/>
</dbReference>
<gene>
    <name evidence="10" type="primary">odad4</name>
</gene>
<evidence type="ECO:0000256" key="3">
    <source>
        <dbReference type="ARBA" id="ARBA00022737"/>
    </source>
</evidence>
<dbReference type="FunFam" id="1.25.40.10:FF:000795">
    <property type="entry name" value="Tetratricopeptide repeat protein 25"/>
    <property type="match status" value="1"/>
</dbReference>
<comment type="subcellular location">
    <subcellularLocation>
        <location evidence="1">Cytoplasm</location>
        <location evidence="1">Cytoskeleton</location>
        <location evidence="1">Cilium axoneme</location>
    </subcellularLocation>
</comment>
<dbReference type="Ensembl" id="ENSAMXT00005053295.1">
    <property type="protein sequence ID" value="ENSAMXP00005049150.1"/>
    <property type="gene ID" value="ENSAMXG00005022289.1"/>
</dbReference>
<sequence>MSDNEGEQGPKSTFSIYIAEGEQLFNKREYTKAIQSYSTALTLQPEDKNCLVARSKCYVKLGDSENALKDAEASLKEDKKFFKGLYQKAEALYTKGEFEFALIFYHRGHKLRPELQEFRLGIQKAQEAINNSVGSPSSVKLENTSDLSLQKADELKKVPPKPVKKVQLKQQAQKTVMSERTARQLLGELYTDKEHLEKLLRDEDLIKGKTRNGERLQDVILNCISYLDTRTEFWHQQKPIYARQRDQKLLRQQWKRTRNHLSTDPTRYILKNLEEIDAALSAGKTKKYLKKAQEVLKNVHGWSEEVLPNKSEVLENLHSCIGNALMDLDDVDKALENYQKALDLSQEGKLIESISRALDNIGRAYTRVGKFQQAIEAWEKRIPMVQEEQEKAWLFHEIGRCYLELQRHTEARDYGVRSLSMADDIGDEKWQLNASVLVAQYRNHDLVQKEGLGSNDVQSVHFYQQMHEKMIDMLKEMFLQQNGRKLHISPSTLNSITEPQ</sequence>